<reference evidence="1 2" key="1">
    <citation type="journal article" date="2015" name="Genome Biol.">
        <title>Comparative genomics of Steinernema reveals deeply conserved gene regulatory networks.</title>
        <authorList>
            <person name="Dillman A.R."/>
            <person name="Macchietto M."/>
            <person name="Porter C.F."/>
            <person name="Rogers A."/>
            <person name="Williams B."/>
            <person name="Antoshechkin I."/>
            <person name="Lee M.M."/>
            <person name="Goodwin Z."/>
            <person name="Lu X."/>
            <person name="Lewis E.E."/>
            <person name="Goodrich-Blair H."/>
            <person name="Stock S.P."/>
            <person name="Adams B.J."/>
            <person name="Sternberg P.W."/>
            <person name="Mortazavi A."/>
        </authorList>
    </citation>
    <scope>NUCLEOTIDE SEQUENCE [LARGE SCALE GENOMIC DNA]</scope>
    <source>
        <strain evidence="1 2">ALL</strain>
    </source>
</reference>
<sequence>MSSGSSVVGTEGSFGGASQASIQAFNEDSFGPKHWMKRCAAKLLSPSNQEENHLQNYLVSFAFRIVHIRPHKLLSPDKQKRLNRPISDHSW</sequence>
<accession>A0A4U8UZ88</accession>
<reference evidence="1 2" key="2">
    <citation type="journal article" date="2019" name="G3 (Bethesda)">
        <title>Hybrid Assembly of the Genome of the Entomopathogenic Nematode Steinernema carpocapsae Identifies the X-Chromosome.</title>
        <authorList>
            <person name="Serra L."/>
            <person name="Macchietto M."/>
            <person name="Macias-Munoz A."/>
            <person name="McGill C.J."/>
            <person name="Rodriguez I.M."/>
            <person name="Rodriguez B."/>
            <person name="Murad R."/>
            <person name="Mortazavi A."/>
        </authorList>
    </citation>
    <scope>NUCLEOTIDE SEQUENCE [LARGE SCALE GENOMIC DNA]</scope>
    <source>
        <strain evidence="1 2">ALL</strain>
    </source>
</reference>
<dbReference type="EMBL" id="AZBU02000001">
    <property type="protein sequence ID" value="TMS38259.1"/>
    <property type="molecule type" value="Genomic_DNA"/>
</dbReference>
<dbReference type="Proteomes" id="UP000298663">
    <property type="component" value="Chromosome X"/>
</dbReference>
<name>A0A4U8UZ88_STECR</name>
<proteinExistence type="predicted"/>
<protein>
    <submittedName>
        <fullName evidence="1">Uncharacterized protein</fullName>
    </submittedName>
</protein>
<organism evidence="1 2">
    <name type="scientific">Steinernema carpocapsae</name>
    <name type="common">Entomopathogenic nematode</name>
    <dbReference type="NCBI Taxonomy" id="34508"/>
    <lineage>
        <taxon>Eukaryota</taxon>
        <taxon>Metazoa</taxon>
        <taxon>Ecdysozoa</taxon>
        <taxon>Nematoda</taxon>
        <taxon>Chromadorea</taxon>
        <taxon>Rhabditida</taxon>
        <taxon>Tylenchina</taxon>
        <taxon>Panagrolaimomorpha</taxon>
        <taxon>Strongyloidoidea</taxon>
        <taxon>Steinernematidae</taxon>
        <taxon>Steinernema</taxon>
    </lineage>
</organism>
<comment type="caution">
    <text evidence="1">The sequence shown here is derived from an EMBL/GenBank/DDBJ whole genome shotgun (WGS) entry which is preliminary data.</text>
</comment>
<gene>
    <name evidence="1" type="ORF">L596_005024</name>
</gene>
<evidence type="ECO:0000313" key="2">
    <source>
        <dbReference type="Proteomes" id="UP000298663"/>
    </source>
</evidence>
<keyword evidence="2" id="KW-1185">Reference proteome</keyword>
<dbReference type="AlphaFoldDB" id="A0A4U8UZ88"/>
<evidence type="ECO:0000313" key="1">
    <source>
        <dbReference type="EMBL" id="TMS38259.1"/>
    </source>
</evidence>
<dbReference type="EMBL" id="CM016762">
    <property type="protein sequence ID" value="TMS38259.1"/>
    <property type="molecule type" value="Genomic_DNA"/>
</dbReference>